<dbReference type="EC" id="3.5.1.28" evidence="2"/>
<protein>
    <recommendedName>
        <fullName evidence="2">N-acetylmuramoyl-L-alanine amidase</fullName>
        <ecNumber evidence="2">3.5.1.28</ecNumber>
    </recommendedName>
</protein>
<keyword evidence="7" id="KW-1185">Reference proteome</keyword>
<gene>
    <name evidence="6" type="ORF">SAMN04488096_10186</name>
</gene>
<dbReference type="GO" id="GO:0030288">
    <property type="term" value="C:outer membrane-bounded periplasmic space"/>
    <property type="evidence" value="ECO:0007669"/>
    <property type="project" value="TreeGrafter"/>
</dbReference>
<evidence type="ECO:0000256" key="4">
    <source>
        <dbReference type="SAM" id="SignalP"/>
    </source>
</evidence>
<sequence length="203" mass="22894">MKNTIKILLLVCSVSLFAFTTPPTEKTIKIVIDAGHGGKDAGSYSEEISESQIVFNITQKIKELHQDKNVEIYFTRDNNEFISLEERVEFINNIKPDLVLSLHTNASNNTTNTGFEIYFTKNNKFKDQNYNFASKLASHLAFQNTSLGKVSIKNANFKIIKDSNAPALLIELGFLSNPDEKHFLNSEEGQLEIANTILTFIEK</sequence>
<dbReference type="InterPro" id="IPR002508">
    <property type="entry name" value="MurNAc-LAA_cat"/>
</dbReference>
<evidence type="ECO:0000256" key="1">
    <source>
        <dbReference type="ARBA" id="ARBA00001561"/>
    </source>
</evidence>
<evidence type="ECO:0000256" key="3">
    <source>
        <dbReference type="ARBA" id="ARBA00022801"/>
    </source>
</evidence>
<evidence type="ECO:0000313" key="6">
    <source>
        <dbReference type="EMBL" id="SHI31679.1"/>
    </source>
</evidence>
<dbReference type="GO" id="GO:0009253">
    <property type="term" value="P:peptidoglycan catabolic process"/>
    <property type="evidence" value="ECO:0007669"/>
    <property type="project" value="InterPro"/>
</dbReference>
<proteinExistence type="predicted"/>
<dbReference type="InterPro" id="IPR050695">
    <property type="entry name" value="N-acetylmuramoyl_amidase_3"/>
</dbReference>
<feature type="signal peptide" evidence="4">
    <location>
        <begin position="1"/>
        <end position="18"/>
    </location>
</feature>
<dbReference type="STRING" id="579105.SAMN04488096_10186"/>
<evidence type="ECO:0000259" key="5">
    <source>
        <dbReference type="SMART" id="SM00646"/>
    </source>
</evidence>
<reference evidence="6 7" key="1">
    <citation type="submission" date="2016-11" db="EMBL/GenBank/DDBJ databases">
        <authorList>
            <person name="Jaros S."/>
            <person name="Januszkiewicz K."/>
            <person name="Wedrychowicz H."/>
        </authorList>
    </citation>
    <scope>NUCLEOTIDE SEQUENCE [LARGE SCALE GENOMIC DNA]</scope>
    <source>
        <strain evidence="6 7">DSM 21425</strain>
    </source>
</reference>
<dbReference type="SUPFAM" id="SSF53187">
    <property type="entry name" value="Zn-dependent exopeptidases"/>
    <property type="match status" value="1"/>
</dbReference>
<dbReference type="PANTHER" id="PTHR30404">
    <property type="entry name" value="N-ACETYLMURAMOYL-L-ALANINE AMIDASE"/>
    <property type="match status" value="1"/>
</dbReference>
<dbReference type="SMART" id="SM00646">
    <property type="entry name" value="Ami_3"/>
    <property type="match status" value="1"/>
</dbReference>
<keyword evidence="3" id="KW-0378">Hydrolase</keyword>
<dbReference type="GO" id="GO:0008745">
    <property type="term" value="F:N-acetylmuramoyl-L-alanine amidase activity"/>
    <property type="evidence" value="ECO:0007669"/>
    <property type="project" value="UniProtKB-EC"/>
</dbReference>
<dbReference type="Gene3D" id="3.40.630.40">
    <property type="entry name" value="Zn-dependent exopeptidases"/>
    <property type="match status" value="1"/>
</dbReference>
<dbReference type="OrthoDB" id="9806267at2"/>
<accession>A0A1M6A5K7</accession>
<dbReference type="Proteomes" id="UP000184225">
    <property type="component" value="Unassembled WGS sequence"/>
</dbReference>
<evidence type="ECO:0000256" key="2">
    <source>
        <dbReference type="ARBA" id="ARBA00011901"/>
    </source>
</evidence>
<dbReference type="CDD" id="cd02696">
    <property type="entry name" value="MurNAc-LAA"/>
    <property type="match status" value="1"/>
</dbReference>
<dbReference type="Pfam" id="PF01520">
    <property type="entry name" value="Amidase_3"/>
    <property type="match status" value="1"/>
</dbReference>
<evidence type="ECO:0000313" key="7">
    <source>
        <dbReference type="Proteomes" id="UP000184225"/>
    </source>
</evidence>
<feature type="chain" id="PRO_5013133182" description="N-acetylmuramoyl-L-alanine amidase" evidence="4">
    <location>
        <begin position="19"/>
        <end position="203"/>
    </location>
</feature>
<comment type="catalytic activity">
    <reaction evidence="1">
        <text>Hydrolyzes the link between N-acetylmuramoyl residues and L-amino acid residues in certain cell-wall glycopeptides.</text>
        <dbReference type="EC" id="3.5.1.28"/>
    </reaction>
</comment>
<organism evidence="6 7">
    <name type="scientific">Mesonia phycicola</name>
    <dbReference type="NCBI Taxonomy" id="579105"/>
    <lineage>
        <taxon>Bacteria</taxon>
        <taxon>Pseudomonadati</taxon>
        <taxon>Bacteroidota</taxon>
        <taxon>Flavobacteriia</taxon>
        <taxon>Flavobacteriales</taxon>
        <taxon>Flavobacteriaceae</taxon>
        <taxon>Mesonia</taxon>
    </lineage>
</organism>
<dbReference type="AlphaFoldDB" id="A0A1M6A5K7"/>
<dbReference type="RefSeq" id="WP_073147111.1">
    <property type="nucleotide sequence ID" value="NZ_FQYY01000001.1"/>
</dbReference>
<name>A0A1M6A5K7_9FLAO</name>
<dbReference type="PANTHER" id="PTHR30404:SF0">
    <property type="entry name" value="N-ACETYLMURAMOYL-L-ALANINE AMIDASE AMIC"/>
    <property type="match status" value="1"/>
</dbReference>
<keyword evidence="4" id="KW-0732">Signal</keyword>
<dbReference type="EMBL" id="FQYY01000001">
    <property type="protein sequence ID" value="SHI31679.1"/>
    <property type="molecule type" value="Genomic_DNA"/>
</dbReference>
<feature type="domain" description="MurNAc-LAA" evidence="5">
    <location>
        <begin position="88"/>
        <end position="202"/>
    </location>
</feature>